<dbReference type="Gene3D" id="1.20.1460.20">
    <property type="match status" value="1"/>
</dbReference>
<dbReference type="Proteomes" id="UP000830542">
    <property type="component" value="Chromosome"/>
</dbReference>
<keyword evidence="6 10" id="KW-0406">Ion transport</keyword>
<evidence type="ECO:0000256" key="6">
    <source>
        <dbReference type="ARBA" id="ARBA00023065"/>
    </source>
</evidence>
<protein>
    <recommendedName>
        <fullName evidence="9 10">A-type ATP synthase subunit I</fullName>
    </recommendedName>
</protein>
<evidence type="ECO:0000256" key="8">
    <source>
        <dbReference type="ARBA" id="ARBA00059506"/>
    </source>
</evidence>
<comment type="subcellular location">
    <subcellularLocation>
        <location evidence="1">Membrane</location>
        <topology evidence="1">Multi-pass membrane protein</topology>
    </subcellularLocation>
</comment>
<evidence type="ECO:0000256" key="11">
    <source>
        <dbReference type="SAM" id="Coils"/>
    </source>
</evidence>
<keyword evidence="4 10" id="KW-0812">Transmembrane</keyword>
<dbReference type="KEGG" id="hdo:MUK72_03825"/>
<evidence type="ECO:0000313" key="14">
    <source>
        <dbReference type="Proteomes" id="UP000830542"/>
    </source>
</evidence>
<comment type="similarity">
    <text evidence="2 10">Belongs to the V-ATPase 116 kDa subunit family.</text>
</comment>
<dbReference type="GO" id="GO:0033179">
    <property type="term" value="C:proton-transporting V-type ATPase, V0 domain"/>
    <property type="evidence" value="ECO:0007669"/>
    <property type="project" value="InterPro"/>
</dbReference>
<dbReference type="Pfam" id="PF01496">
    <property type="entry name" value="V_ATPase_I"/>
    <property type="match status" value="1"/>
</dbReference>
<evidence type="ECO:0000256" key="12">
    <source>
        <dbReference type="SAM" id="MobiDB-lite"/>
    </source>
</evidence>
<feature type="transmembrane region" description="Helical" evidence="10">
    <location>
        <begin position="556"/>
        <end position="585"/>
    </location>
</feature>
<dbReference type="Gene3D" id="3.30.70.2170">
    <property type="match status" value="1"/>
</dbReference>
<dbReference type="AlphaFoldDB" id="A0AAX3AQ03"/>
<keyword evidence="14" id="KW-1185">Reference proteome</keyword>
<feature type="transmembrane region" description="Helical" evidence="10">
    <location>
        <begin position="517"/>
        <end position="536"/>
    </location>
</feature>
<sequence length="741" mass="80287">MLRPERMSRVSVTGADRVLEDVIETIHELRLVDVTDYDGAWDGFDPGDPIAGADEAAERLVTVRSLQSLLDVDPEREGRMGSVDVADRLESIRGEANTLDDRREEYREERRSVDERISAMGPLRALGIDLDLLSGYDTLETRVGEGEPDSVRAALDAADDVARHELFVEDDAIAVFADPVAGEEGVLEDVLVGAEFAAIDVPEGDGAPAEYVSELEARRDELDRETDDVENELDALREEHADFLLAAEEQLAIEVEKREAPLSFATTENAFVAEGWIPTERFVDLAEALGDSVGEHCEVEELERAAYDSDGRLIDREQTDADEGGRGEPETAADGGVAVETDGGSTEADRPMSGSEPPVVQENPDPVRPFEMLVNLIDRPKYSELDPSVVLFLTFPAFFGFMIGDFGYGLLYTAIGGLVYTRFESDGIRSLGAIGLWAGGFTMLFGILYGEVFGLHLIADYVWGGHPPIEKGLSPAGIEWAQLWLVVSLLVGLLHMTVGYLIGFVEEFMEADLRTAVLESGSWLIRMLGIWIWIFSESVADSKPDFLFTVFNGEPFALGFSGFSATVGIVGLVGGFLLGVVLFIISEVGHFGVLPGIVSGALESLQVLVNVLSYTRLAAVLLAKAGMAFVVNLLFFGAYREGPAGAQEFHFLLDHGPGYVDGLGSGAELMFPGLVHMGIGGVIGGVVVLVFGHVVVLALGVTSAGLQAIRLEYVEFLNKFYEGGGDRYNPFGREREHTAEN</sequence>
<gene>
    <name evidence="13" type="ORF">MUK72_03825</name>
</gene>
<feature type="transmembrane region" description="Helical" evidence="10">
    <location>
        <begin position="617"/>
        <end position="639"/>
    </location>
</feature>
<keyword evidence="7 10" id="KW-0472">Membrane</keyword>
<dbReference type="EMBL" id="CP095005">
    <property type="protein sequence ID" value="UOO95846.1"/>
    <property type="molecule type" value="Genomic_DNA"/>
</dbReference>
<feature type="transmembrane region" description="Helical" evidence="10">
    <location>
        <begin position="679"/>
        <end position="701"/>
    </location>
</feature>
<feature type="transmembrane region" description="Helical" evidence="10">
    <location>
        <begin position="436"/>
        <end position="463"/>
    </location>
</feature>
<dbReference type="InterPro" id="IPR002490">
    <property type="entry name" value="V-ATPase_116kDa_su"/>
</dbReference>
<dbReference type="PANTHER" id="PTHR11629">
    <property type="entry name" value="VACUOLAR PROTON ATPASES"/>
    <property type="match status" value="1"/>
</dbReference>
<keyword evidence="3 10" id="KW-0813">Transport</keyword>
<dbReference type="GO" id="GO:0046961">
    <property type="term" value="F:proton-transporting ATPase activity, rotational mechanism"/>
    <property type="evidence" value="ECO:0007669"/>
    <property type="project" value="InterPro"/>
</dbReference>
<dbReference type="Gene3D" id="3.30.70.2750">
    <property type="match status" value="1"/>
</dbReference>
<name>A0AAX3AQ03_HALDO</name>
<evidence type="ECO:0000256" key="7">
    <source>
        <dbReference type="ARBA" id="ARBA00023136"/>
    </source>
</evidence>
<feature type="transmembrane region" description="Helical" evidence="10">
    <location>
        <begin position="483"/>
        <end position="505"/>
    </location>
</feature>
<evidence type="ECO:0000256" key="10">
    <source>
        <dbReference type="RuleBase" id="RU361189"/>
    </source>
</evidence>
<evidence type="ECO:0000256" key="9">
    <source>
        <dbReference type="ARBA" id="ARBA00068671"/>
    </source>
</evidence>
<dbReference type="GO" id="GO:0016471">
    <property type="term" value="C:vacuolar proton-transporting V-type ATPase complex"/>
    <property type="evidence" value="ECO:0007669"/>
    <property type="project" value="TreeGrafter"/>
</dbReference>
<evidence type="ECO:0000313" key="13">
    <source>
        <dbReference type="EMBL" id="UOO95846.1"/>
    </source>
</evidence>
<feature type="transmembrane region" description="Helical" evidence="10">
    <location>
        <begin position="389"/>
        <end position="415"/>
    </location>
</feature>
<evidence type="ECO:0000256" key="5">
    <source>
        <dbReference type="ARBA" id="ARBA00022989"/>
    </source>
</evidence>
<feature type="coiled-coil region" evidence="11">
    <location>
        <begin position="212"/>
        <end position="239"/>
    </location>
</feature>
<evidence type="ECO:0000256" key="3">
    <source>
        <dbReference type="ARBA" id="ARBA00022448"/>
    </source>
</evidence>
<organism evidence="13 14">
    <name type="scientific">Halococcus dombrowskii</name>
    <dbReference type="NCBI Taxonomy" id="179637"/>
    <lineage>
        <taxon>Archaea</taxon>
        <taxon>Methanobacteriati</taxon>
        <taxon>Methanobacteriota</taxon>
        <taxon>Stenosarchaea group</taxon>
        <taxon>Halobacteria</taxon>
        <taxon>Halobacteriales</taxon>
        <taxon>Halococcaceae</taxon>
        <taxon>Halococcus</taxon>
    </lineage>
</organism>
<dbReference type="PANTHER" id="PTHR11629:SF63">
    <property type="entry name" value="V-TYPE PROTON ATPASE SUBUNIT A"/>
    <property type="match status" value="1"/>
</dbReference>
<proteinExistence type="inferred from homology"/>
<accession>A0AAX3AQ03</accession>
<keyword evidence="5 10" id="KW-1133">Transmembrane helix</keyword>
<feature type="coiled-coil region" evidence="11">
    <location>
        <begin position="89"/>
        <end position="116"/>
    </location>
</feature>
<keyword evidence="11" id="KW-0175">Coiled coil</keyword>
<comment type="function">
    <text evidence="8">Component of the A-type ATP synthase that produces ATP from ADP in the presence of a proton gradient across the membrane.</text>
</comment>
<reference evidence="13" key="1">
    <citation type="submission" date="2022-04" db="EMBL/GenBank/DDBJ databases">
        <title>Sequencing and genomic assembly of Halococcus dombrowskii.</title>
        <authorList>
            <person name="Lim S.W."/>
            <person name="MacLea K.S."/>
        </authorList>
    </citation>
    <scope>NUCLEOTIDE SEQUENCE</scope>
    <source>
        <strain evidence="13">H4</strain>
    </source>
</reference>
<evidence type="ECO:0000256" key="1">
    <source>
        <dbReference type="ARBA" id="ARBA00004141"/>
    </source>
</evidence>
<feature type="region of interest" description="Disordered" evidence="12">
    <location>
        <begin position="308"/>
        <end position="366"/>
    </location>
</feature>
<dbReference type="GO" id="GO:0051117">
    <property type="term" value="F:ATPase binding"/>
    <property type="evidence" value="ECO:0007669"/>
    <property type="project" value="TreeGrafter"/>
</dbReference>
<evidence type="ECO:0000256" key="4">
    <source>
        <dbReference type="ARBA" id="ARBA00022692"/>
    </source>
</evidence>
<dbReference type="GO" id="GO:0007035">
    <property type="term" value="P:vacuolar acidification"/>
    <property type="evidence" value="ECO:0007669"/>
    <property type="project" value="TreeGrafter"/>
</dbReference>
<evidence type="ECO:0000256" key="2">
    <source>
        <dbReference type="ARBA" id="ARBA00009904"/>
    </source>
</evidence>
<feature type="compositionally biased region" description="Basic and acidic residues" evidence="12">
    <location>
        <begin position="308"/>
        <end position="329"/>
    </location>
</feature>